<dbReference type="Proteomes" id="UP001206312">
    <property type="component" value="Unassembled WGS sequence"/>
</dbReference>
<keyword evidence="3 4" id="KW-0546">Nucleotide metabolism</keyword>
<keyword evidence="4" id="KW-0963">Cytoplasm</keyword>
<comment type="subcellular location">
    <subcellularLocation>
        <location evidence="4">Cytoplasm</location>
    </subcellularLocation>
</comment>
<dbReference type="NCBIfam" id="TIGR00172">
    <property type="entry name" value="maf"/>
    <property type="match status" value="1"/>
</dbReference>
<proteinExistence type="inferred from homology"/>
<dbReference type="PANTHER" id="PTHR43213:SF5">
    <property type="entry name" value="BIFUNCTIONAL DTTP_UTP PYROPHOSPHATASE_METHYLTRANSFERASE PROTEIN-RELATED"/>
    <property type="match status" value="1"/>
</dbReference>
<dbReference type="CDD" id="cd00555">
    <property type="entry name" value="Maf"/>
    <property type="match status" value="1"/>
</dbReference>
<comment type="catalytic activity">
    <reaction evidence="4">
        <text>dTTP + H2O = dTMP + diphosphate + H(+)</text>
        <dbReference type="Rhea" id="RHEA:28534"/>
        <dbReference type="ChEBI" id="CHEBI:15377"/>
        <dbReference type="ChEBI" id="CHEBI:15378"/>
        <dbReference type="ChEBI" id="CHEBI:33019"/>
        <dbReference type="ChEBI" id="CHEBI:37568"/>
        <dbReference type="ChEBI" id="CHEBI:63528"/>
        <dbReference type="EC" id="3.6.1.9"/>
    </reaction>
</comment>
<evidence type="ECO:0000256" key="3">
    <source>
        <dbReference type="ARBA" id="ARBA00023080"/>
    </source>
</evidence>
<comment type="catalytic activity">
    <reaction evidence="4">
        <text>UTP + H2O = UMP + diphosphate + H(+)</text>
        <dbReference type="Rhea" id="RHEA:29395"/>
        <dbReference type="ChEBI" id="CHEBI:15377"/>
        <dbReference type="ChEBI" id="CHEBI:15378"/>
        <dbReference type="ChEBI" id="CHEBI:33019"/>
        <dbReference type="ChEBI" id="CHEBI:46398"/>
        <dbReference type="ChEBI" id="CHEBI:57865"/>
        <dbReference type="EC" id="3.6.1.9"/>
    </reaction>
</comment>
<evidence type="ECO:0000313" key="5">
    <source>
        <dbReference type="EMBL" id="MCO5723386.1"/>
    </source>
</evidence>
<feature type="site" description="Important for substrate specificity" evidence="4">
    <location>
        <position position="79"/>
    </location>
</feature>
<dbReference type="EC" id="3.6.1.9" evidence="4"/>
<comment type="caution">
    <text evidence="5">The sequence shown here is derived from an EMBL/GenBank/DDBJ whole genome shotgun (WGS) entry which is preliminary data.</text>
</comment>
<evidence type="ECO:0000256" key="1">
    <source>
        <dbReference type="ARBA" id="ARBA00001968"/>
    </source>
</evidence>
<dbReference type="PIRSF" id="PIRSF006305">
    <property type="entry name" value="Maf"/>
    <property type="match status" value="1"/>
</dbReference>
<accession>A0ABT1AU57</accession>
<comment type="function">
    <text evidence="4">Nucleoside triphosphate pyrophosphatase that hydrolyzes dTTP and UTP. May have a dual role in cell division arrest and in preventing the incorporation of modified nucleotides into cellular nucleic acids.</text>
</comment>
<comment type="cofactor">
    <cofactor evidence="1 4">
        <name>a divalent metal cation</name>
        <dbReference type="ChEBI" id="CHEBI:60240"/>
    </cofactor>
</comment>
<sequence length="199" mass="22006">MALGASIQPPRLILGSASPRRKSLLEALGLHFEVRAAHIDETYPPGLSGVEIPEYLATRKAMALSEFHEGGTLVLTADTIVWHQGKVLEKPAGVNEARDTLRELSGMWHEVITSVCFSGKGFLEVKHARTEVKFMDLDQTDIETYLRKGHPLDKAGAYGIQEWIGLVGVEEIRGSYTNVVGLPTQVVYKTLRDMAGRYF</sequence>
<dbReference type="HAMAP" id="MF_00528">
    <property type="entry name" value="Maf"/>
    <property type="match status" value="1"/>
</dbReference>
<evidence type="ECO:0000313" key="6">
    <source>
        <dbReference type="Proteomes" id="UP001206312"/>
    </source>
</evidence>
<dbReference type="SUPFAM" id="SSF52972">
    <property type="entry name" value="ITPase-like"/>
    <property type="match status" value="1"/>
</dbReference>
<dbReference type="PANTHER" id="PTHR43213">
    <property type="entry name" value="BIFUNCTIONAL DTTP/UTP PYROPHOSPHATASE/METHYLTRANSFERASE PROTEIN-RELATED"/>
    <property type="match status" value="1"/>
</dbReference>
<keyword evidence="2 4" id="KW-0378">Hydrolase</keyword>
<protein>
    <recommendedName>
        <fullName evidence="4">dTTP/UTP pyrophosphatase</fullName>
        <shortName evidence="4">dTTPase/UTPase</shortName>
        <ecNumber evidence="4">3.6.1.9</ecNumber>
    </recommendedName>
    <alternativeName>
        <fullName evidence="4">Nucleoside triphosphate pyrophosphatase</fullName>
    </alternativeName>
    <alternativeName>
        <fullName evidence="4">Nucleotide pyrophosphatase</fullName>
        <shortName evidence="4">Nucleotide PPase</shortName>
    </alternativeName>
</protein>
<feature type="site" description="Important for substrate specificity" evidence="4">
    <location>
        <position position="20"/>
    </location>
</feature>
<comment type="caution">
    <text evidence="4">Lacks conserved residue(s) required for the propagation of feature annotation.</text>
</comment>
<keyword evidence="6" id="KW-1185">Reference proteome</keyword>
<feature type="active site" description="Proton acceptor" evidence="4">
    <location>
        <position position="78"/>
    </location>
</feature>
<dbReference type="EMBL" id="JAMXIB010000001">
    <property type="protein sequence ID" value="MCO5723386.1"/>
    <property type="molecule type" value="Genomic_DNA"/>
</dbReference>
<reference evidence="5 6" key="1">
    <citation type="submission" date="2022-06" db="EMBL/GenBank/DDBJ databases">
        <authorList>
            <person name="Xuan X."/>
        </authorList>
    </citation>
    <scope>NUCLEOTIDE SEQUENCE [LARGE SCALE GENOMIC DNA]</scope>
    <source>
        <strain evidence="5 6">2V75</strain>
    </source>
</reference>
<evidence type="ECO:0000256" key="2">
    <source>
        <dbReference type="ARBA" id="ARBA00022801"/>
    </source>
</evidence>
<dbReference type="InterPro" id="IPR003697">
    <property type="entry name" value="Maf-like"/>
</dbReference>
<dbReference type="Pfam" id="PF02545">
    <property type="entry name" value="Maf"/>
    <property type="match status" value="1"/>
</dbReference>
<dbReference type="InterPro" id="IPR029001">
    <property type="entry name" value="ITPase-like_fam"/>
</dbReference>
<name>A0ABT1AU57_9FLAO</name>
<organism evidence="5 6">
    <name type="scientific">Robiginitalea marina</name>
    <dbReference type="NCBI Taxonomy" id="2954105"/>
    <lineage>
        <taxon>Bacteria</taxon>
        <taxon>Pseudomonadati</taxon>
        <taxon>Bacteroidota</taxon>
        <taxon>Flavobacteriia</taxon>
        <taxon>Flavobacteriales</taxon>
        <taxon>Flavobacteriaceae</taxon>
        <taxon>Robiginitalea</taxon>
    </lineage>
</organism>
<gene>
    <name evidence="5" type="ORF">NG653_00865</name>
</gene>
<evidence type="ECO:0000256" key="4">
    <source>
        <dbReference type="HAMAP-Rule" id="MF_00528"/>
    </source>
</evidence>
<feature type="site" description="Important for substrate specificity" evidence="4">
    <location>
        <position position="161"/>
    </location>
</feature>
<dbReference type="Gene3D" id="3.90.950.10">
    <property type="match status" value="1"/>
</dbReference>
<dbReference type="RefSeq" id="WP_252739764.1">
    <property type="nucleotide sequence ID" value="NZ_JAMXIB010000001.1"/>
</dbReference>
<comment type="similarity">
    <text evidence="4">Belongs to the Maf family. YhdE subfamily.</text>
</comment>